<name>J8YBI7_BACCE</name>
<gene>
    <name evidence="1" type="ORF">IG3_04231</name>
</gene>
<evidence type="ECO:0000313" key="2">
    <source>
        <dbReference type="Proteomes" id="UP000004136"/>
    </source>
</evidence>
<sequence>MRAFIIITLTFLSVISWDAFLKDKSDENNTTK</sequence>
<comment type="caution">
    <text evidence="1">The sequence shown here is derived from an EMBL/GenBank/DDBJ whole genome shotgun (WGS) entry which is preliminary data.</text>
</comment>
<protein>
    <submittedName>
        <fullName evidence="1">Uncharacterized protein</fullName>
    </submittedName>
</protein>
<dbReference type="AlphaFoldDB" id="J8YBI7"/>
<proteinExistence type="predicted"/>
<dbReference type="HOGENOM" id="CLU_218978_0_0_9"/>
<evidence type="ECO:0000313" key="1">
    <source>
        <dbReference type="EMBL" id="EJV79508.1"/>
    </source>
</evidence>
<dbReference type="Proteomes" id="UP000004136">
    <property type="component" value="Unassembled WGS sequence"/>
</dbReference>
<reference evidence="1 2" key="1">
    <citation type="submission" date="2012-04" db="EMBL/GenBank/DDBJ databases">
        <title>The Genome Sequence of Bacillus cereus HuA2-1.</title>
        <authorList>
            <consortium name="The Broad Institute Genome Sequencing Platform"/>
            <consortium name="The Broad Institute Genome Sequencing Center for Infectious Disease"/>
            <person name="Feldgarden M."/>
            <person name="Van der Auwera G.A."/>
            <person name="Mahillon J."/>
            <person name="Duprez V."/>
            <person name="Timmery S."/>
            <person name="Mattelet C."/>
            <person name="Dierick K."/>
            <person name="Sun M."/>
            <person name="Yu Z."/>
            <person name="Zhu L."/>
            <person name="Hu X."/>
            <person name="Shank E.B."/>
            <person name="Swiecicka I."/>
            <person name="Hansen B.M."/>
            <person name="Andrup L."/>
            <person name="Young S.K."/>
            <person name="Zeng Q."/>
            <person name="Gargeya S."/>
            <person name="Fitzgerald M."/>
            <person name="Haas B."/>
            <person name="Abouelleil A."/>
            <person name="Alvarado L."/>
            <person name="Arachchi H.M."/>
            <person name="Berlin A."/>
            <person name="Chapman S.B."/>
            <person name="Goldberg J."/>
            <person name="Griggs A."/>
            <person name="Gujja S."/>
            <person name="Hansen M."/>
            <person name="Howarth C."/>
            <person name="Imamovic A."/>
            <person name="Larimer J."/>
            <person name="McCowen C."/>
            <person name="Montmayeur A."/>
            <person name="Murphy C."/>
            <person name="Neiman D."/>
            <person name="Pearson M."/>
            <person name="Priest M."/>
            <person name="Roberts A."/>
            <person name="Saif S."/>
            <person name="Shea T."/>
            <person name="Sisk P."/>
            <person name="Sykes S."/>
            <person name="Wortman J."/>
            <person name="Nusbaum C."/>
            <person name="Birren B."/>
        </authorList>
    </citation>
    <scope>NUCLEOTIDE SEQUENCE [LARGE SCALE GENOMIC DNA]</scope>
    <source>
        <strain evidence="1 2">HuA2-1</strain>
    </source>
</reference>
<accession>J8YBI7</accession>
<organism evidence="1 2">
    <name type="scientific">Bacillus cereus HuA2-1</name>
    <dbReference type="NCBI Taxonomy" id="1053201"/>
    <lineage>
        <taxon>Bacteria</taxon>
        <taxon>Bacillati</taxon>
        <taxon>Bacillota</taxon>
        <taxon>Bacilli</taxon>
        <taxon>Bacillales</taxon>
        <taxon>Bacillaceae</taxon>
        <taxon>Bacillus</taxon>
        <taxon>Bacillus cereus group</taxon>
    </lineage>
</organism>
<dbReference type="EMBL" id="AHDV01000030">
    <property type="protein sequence ID" value="EJV79508.1"/>
    <property type="molecule type" value="Genomic_DNA"/>
</dbReference>